<proteinExistence type="predicted"/>
<dbReference type="Proteomes" id="UP001177021">
    <property type="component" value="Unassembled WGS sequence"/>
</dbReference>
<gene>
    <name evidence="1" type="ORF">MILVUS5_LOCUS21816</name>
</gene>
<organism evidence="1 2">
    <name type="scientific">Trifolium pratense</name>
    <name type="common">Red clover</name>
    <dbReference type="NCBI Taxonomy" id="57577"/>
    <lineage>
        <taxon>Eukaryota</taxon>
        <taxon>Viridiplantae</taxon>
        <taxon>Streptophyta</taxon>
        <taxon>Embryophyta</taxon>
        <taxon>Tracheophyta</taxon>
        <taxon>Spermatophyta</taxon>
        <taxon>Magnoliopsida</taxon>
        <taxon>eudicotyledons</taxon>
        <taxon>Gunneridae</taxon>
        <taxon>Pentapetalae</taxon>
        <taxon>rosids</taxon>
        <taxon>fabids</taxon>
        <taxon>Fabales</taxon>
        <taxon>Fabaceae</taxon>
        <taxon>Papilionoideae</taxon>
        <taxon>50 kb inversion clade</taxon>
        <taxon>NPAAA clade</taxon>
        <taxon>Hologalegina</taxon>
        <taxon>IRL clade</taxon>
        <taxon>Trifolieae</taxon>
        <taxon>Trifolium</taxon>
    </lineage>
</organism>
<reference evidence="1" key="1">
    <citation type="submission" date="2023-10" db="EMBL/GenBank/DDBJ databases">
        <authorList>
            <person name="Rodriguez Cubillos JULIANA M."/>
            <person name="De Vega J."/>
        </authorList>
    </citation>
    <scope>NUCLEOTIDE SEQUENCE</scope>
</reference>
<sequence>MYGELIWDLLVARVCSLGFRMSIKVFIRYLAFMRIEQLVLVVLVHGQPGEEIKLELILRVVADVGLIGLPNAGKSTFLAAIILAKPDIADYPFTTLMPNLGRLDGSRFAWSYRRRSLGKGLGAIF</sequence>
<evidence type="ECO:0000313" key="2">
    <source>
        <dbReference type="Proteomes" id="UP001177021"/>
    </source>
</evidence>
<keyword evidence="2" id="KW-1185">Reference proteome</keyword>
<comment type="caution">
    <text evidence="1">The sequence shown here is derived from an EMBL/GenBank/DDBJ whole genome shotgun (WGS) entry which is preliminary data.</text>
</comment>
<accession>A0ACB0KF91</accession>
<dbReference type="EMBL" id="CASHSV030000206">
    <property type="protein sequence ID" value="CAJ2654734.1"/>
    <property type="molecule type" value="Genomic_DNA"/>
</dbReference>
<name>A0ACB0KF91_TRIPR</name>
<protein>
    <submittedName>
        <fullName evidence="1">Uncharacterized protein</fullName>
    </submittedName>
</protein>
<evidence type="ECO:0000313" key="1">
    <source>
        <dbReference type="EMBL" id="CAJ2654734.1"/>
    </source>
</evidence>